<dbReference type="Pfam" id="PF09563">
    <property type="entry name" value="RE_LlaJI"/>
    <property type="match status" value="1"/>
</dbReference>
<sequence length="442" mass="50179">MQKLNEICSCESKANSETEFVGIRCEKSKEDGALETSIIFPLGYFKDDSALRELPEEELRECVVNLFTVLSDRSLQDPIHQDSSISTFAEEHGESEFPMVSYLNVIRNFLDFGYLDEKEILYKKGANGKISWGRTIKAVQPVITEDAQNLVYLNFVARKVSYNEDTLITQVHKFCVHDALVKLGFLFGIDPSEEPQLDFDYDLFCNAIHSKLAKTFNDRDLRLLADLARIVEYLAGHKTEDGKTANEFYFGVNTFAPVWEGMVDRIFGKLPQGTAKDKFNPHLHWNNNGKEENIEESEEGKVLNDPKRSTLRPDTIMICDGDCFILDSKYYKFGITKNKAHLPGAESVCKQMAYAEFVEKEFAFTSGHIYNAFIMPYCESDETTTGLATSGMRFAGLIYGDWKDGSKPYHRIVCILLDVKSVMQNYETSSGAQEELAKLIPR</sequence>
<dbReference type="RefSeq" id="WP_073301802.1">
    <property type="nucleotide sequence ID" value="NZ_FRAW01000001.1"/>
</dbReference>
<dbReference type="AlphaFoldDB" id="A0A1M6PXA1"/>
<reference evidence="3" key="1">
    <citation type="submission" date="2016-11" db="EMBL/GenBank/DDBJ databases">
        <authorList>
            <person name="Varghese N."/>
            <person name="Submissions S."/>
        </authorList>
    </citation>
    <scope>NUCLEOTIDE SEQUENCE [LARGE SCALE GENOMIC DNA]</scope>
    <source>
        <strain evidence="3">UWOS</strain>
    </source>
</reference>
<dbReference type="EMBL" id="FRAW01000001">
    <property type="protein sequence ID" value="SHK12550.1"/>
    <property type="molecule type" value="Genomic_DNA"/>
</dbReference>
<dbReference type="GO" id="GO:0004519">
    <property type="term" value="F:endonuclease activity"/>
    <property type="evidence" value="ECO:0007669"/>
    <property type="project" value="UniProtKB-KW"/>
</dbReference>
<organism evidence="2 3">
    <name type="scientific">Fibrobacter intestinalis</name>
    <dbReference type="NCBI Taxonomy" id="28122"/>
    <lineage>
        <taxon>Bacteria</taxon>
        <taxon>Pseudomonadati</taxon>
        <taxon>Fibrobacterota</taxon>
        <taxon>Fibrobacteria</taxon>
        <taxon>Fibrobacterales</taxon>
        <taxon>Fibrobacteraceae</taxon>
        <taxon>Fibrobacter</taxon>
    </lineage>
</organism>
<keyword evidence="2" id="KW-0540">Nuclease</keyword>
<evidence type="ECO:0000313" key="3">
    <source>
        <dbReference type="Proteomes" id="UP000184275"/>
    </source>
</evidence>
<feature type="region of interest" description="Disordered" evidence="1">
    <location>
        <begin position="281"/>
        <end position="306"/>
    </location>
</feature>
<name>A0A1M6PXA1_9BACT</name>
<evidence type="ECO:0000256" key="1">
    <source>
        <dbReference type="SAM" id="MobiDB-lite"/>
    </source>
</evidence>
<gene>
    <name evidence="2" type="ORF">SAMN05720469_101159</name>
</gene>
<keyword evidence="3" id="KW-1185">Reference proteome</keyword>
<keyword evidence="2" id="KW-0378">Hydrolase</keyword>
<accession>A0A1M6PXA1</accession>
<evidence type="ECO:0000313" key="2">
    <source>
        <dbReference type="EMBL" id="SHK12550.1"/>
    </source>
</evidence>
<dbReference type="Proteomes" id="UP000184275">
    <property type="component" value="Unassembled WGS sequence"/>
</dbReference>
<keyword evidence="2" id="KW-0255">Endonuclease</keyword>
<dbReference type="InterPro" id="IPR018579">
    <property type="entry name" value="Restrct_endonuc_II_LlaJI"/>
</dbReference>
<protein>
    <submittedName>
        <fullName evidence="2">LlaJI restriction endonuclease</fullName>
    </submittedName>
</protein>
<proteinExistence type="predicted"/>